<keyword evidence="4 7" id="KW-0812">Transmembrane</keyword>
<evidence type="ECO:0000256" key="2">
    <source>
        <dbReference type="ARBA" id="ARBA00008806"/>
    </source>
</evidence>
<comment type="subcellular location">
    <subcellularLocation>
        <location evidence="1">Cell membrane</location>
        <topology evidence="1">Multi-pass membrane protein</topology>
    </subcellularLocation>
</comment>
<reference evidence="10 12" key="2">
    <citation type="submission" date="2016-10" db="EMBL/GenBank/DDBJ databases">
        <authorList>
            <person name="Varghese N."/>
            <person name="Submissions S."/>
        </authorList>
    </citation>
    <scope>NUCLEOTIDE SEQUENCE [LARGE SCALE GENOMIC DNA]</scope>
    <source>
        <strain evidence="10 12">DSM 22150</strain>
    </source>
</reference>
<dbReference type="STRING" id="640938.TR210_2499"/>
<dbReference type="AlphaFoldDB" id="A0A143Z5P6"/>
<dbReference type="CDD" id="cd01127">
    <property type="entry name" value="TrwB_TraG_TraD_VirD4"/>
    <property type="match status" value="2"/>
</dbReference>
<dbReference type="PANTHER" id="PTHR37937:SF1">
    <property type="entry name" value="CONJUGATIVE TRANSFER: DNA TRANSPORT"/>
    <property type="match status" value="1"/>
</dbReference>
<dbReference type="Pfam" id="PF02534">
    <property type="entry name" value="T4SS-DNA_transf"/>
    <property type="match status" value="1"/>
</dbReference>
<feature type="domain" description="TraD/TraG TraM recognition site" evidence="8">
    <location>
        <begin position="546"/>
        <end position="664"/>
    </location>
</feature>
<keyword evidence="6 7" id="KW-0472">Membrane</keyword>
<dbReference type="EMBL" id="FJNB01000023">
    <property type="protein sequence ID" value="CZR07888.1"/>
    <property type="molecule type" value="Genomic_DNA"/>
</dbReference>
<organism evidence="9 11">
    <name type="scientific">Trichococcus ilyis</name>
    <dbReference type="NCBI Taxonomy" id="640938"/>
    <lineage>
        <taxon>Bacteria</taxon>
        <taxon>Bacillati</taxon>
        <taxon>Bacillota</taxon>
        <taxon>Bacilli</taxon>
        <taxon>Lactobacillales</taxon>
        <taxon>Carnobacteriaceae</taxon>
        <taxon>Trichococcus</taxon>
    </lineage>
</organism>
<evidence type="ECO:0000313" key="10">
    <source>
        <dbReference type="EMBL" id="SEJ82284.1"/>
    </source>
</evidence>
<dbReference type="PANTHER" id="PTHR37937">
    <property type="entry name" value="CONJUGATIVE TRANSFER: DNA TRANSPORT"/>
    <property type="match status" value="1"/>
</dbReference>
<evidence type="ECO:0000256" key="3">
    <source>
        <dbReference type="ARBA" id="ARBA00022475"/>
    </source>
</evidence>
<evidence type="ECO:0000256" key="6">
    <source>
        <dbReference type="ARBA" id="ARBA00023136"/>
    </source>
</evidence>
<dbReference type="SUPFAM" id="SSF52540">
    <property type="entry name" value="P-loop containing nucleoside triphosphate hydrolases"/>
    <property type="match status" value="1"/>
</dbReference>
<keyword evidence="5 7" id="KW-1133">Transmembrane helix</keyword>
<proteinExistence type="inferred from homology"/>
<evidence type="ECO:0000256" key="1">
    <source>
        <dbReference type="ARBA" id="ARBA00004651"/>
    </source>
</evidence>
<keyword evidence="3" id="KW-1003">Cell membrane</keyword>
<dbReference type="NCBIfam" id="NF045973">
    <property type="entry name" value="conju_CD1115"/>
    <property type="match status" value="1"/>
</dbReference>
<evidence type="ECO:0000256" key="4">
    <source>
        <dbReference type="ARBA" id="ARBA00022692"/>
    </source>
</evidence>
<dbReference type="InterPro" id="IPR051539">
    <property type="entry name" value="T4SS-coupling_protein"/>
</dbReference>
<keyword evidence="12" id="KW-1185">Reference proteome</keyword>
<dbReference type="Proteomes" id="UP000199280">
    <property type="component" value="Unassembled WGS sequence"/>
</dbReference>
<evidence type="ECO:0000313" key="9">
    <source>
        <dbReference type="EMBL" id="CZR07888.1"/>
    </source>
</evidence>
<dbReference type="InterPro" id="IPR027417">
    <property type="entry name" value="P-loop_NTPase"/>
</dbReference>
<dbReference type="Proteomes" id="UP000076878">
    <property type="component" value="Unassembled WGS sequence"/>
</dbReference>
<dbReference type="InterPro" id="IPR032689">
    <property type="entry name" value="TraG-D_C"/>
</dbReference>
<evidence type="ECO:0000313" key="11">
    <source>
        <dbReference type="Proteomes" id="UP000076878"/>
    </source>
</evidence>
<dbReference type="Gene3D" id="3.40.50.300">
    <property type="entry name" value="P-loop containing nucleotide triphosphate hydrolases"/>
    <property type="match status" value="1"/>
</dbReference>
<feature type="transmembrane region" description="Helical" evidence="7">
    <location>
        <begin position="65"/>
        <end position="83"/>
    </location>
</feature>
<name>A0A143Z5P6_9LACT</name>
<accession>A0A143Z5P6</accession>
<evidence type="ECO:0000256" key="5">
    <source>
        <dbReference type="ARBA" id="ARBA00022989"/>
    </source>
</evidence>
<dbReference type="InterPro" id="IPR003688">
    <property type="entry name" value="TraG/VirD4"/>
</dbReference>
<dbReference type="Pfam" id="PF12696">
    <property type="entry name" value="TraG-D_C"/>
    <property type="match status" value="1"/>
</dbReference>
<gene>
    <name evidence="10" type="ORF">SAMN05216375_12916</name>
    <name evidence="9" type="ORF">TR210_2499</name>
</gene>
<dbReference type="EMBL" id="FNYT01000029">
    <property type="protein sequence ID" value="SEJ82284.1"/>
    <property type="molecule type" value="Genomic_DNA"/>
</dbReference>
<sequence>MIFFVGVTVFVVSAIAATFLIETVTRLLLFVTAPDFQLLTGFSGVNWTTFINARNFYPDTRGVTWLHWGSYGLAFGVALYTMFKLRSRYGTLNRNQKGDSALATLEEISRTYTAVPEKKKEWDGLGGTLISRVKDTVFVDESTQNTAIIGTSRSGKGELLVFPMIDVNSRASAKPNLVINDPKGELYTASYETLRKRGYRVEVLNILNPMEGMSYNPLELVKQAFEKGDYAEAQKRTKTLTFSLYNNPNAKEPFWDNSAQALVSAIILALCEEYYDADNYHPERITLKNVASFLSEMGSKNYSKDGGKTEVNALDEYFEGLPPTSVAKQQYATSNFAKGNTRGSIFSVASSKLEIFTGDAIAKLTSINSIDMTRVGFPKQIHLRTDIRLKGQDFEVLFYRKNQTQPFGKEIGRVEAVSGPTTQCGLLHLHFDYALADGDRIQFVPRDNPDQAVTYSFQRVSKGHNQYGKEEFEDFAHMQWCEDVSEKERAIQSLEVLYITDSYAVFMVVPDYDSSMHVICSIFVRQMYQTLSQLATITRGQKLHRRVQFILDEFGNMPPIEGMDSMLTVCLGRNILFALVVQGYNQIDSLYGKDKATSIKDNCQNHLYIFTTNKETAKEISEKIGYRTIEIDSRSGKVLDLDSTRTTSVDRQPLLSENRLMQLQEGEMVVIRSIMRRDKKGRDIRPKAIFNTGKTRMKYRYQYLAEDFDTEKDRHELRIPSLHAELQLHALQMDYEELQNPQRMKISTGQRNEIKMILDTVFLNGTISVFDRKNKNLSAEEIKGLIASFVLEQDKVDRDGNRLTVENIAYDIQNILKGKPLEYIDLDSLLEEEDFEEMDFDEQYIKPETKKQKIALGLRTET</sequence>
<protein>
    <submittedName>
        <fullName evidence="9">Tram recognition site of trad and trag</fullName>
    </submittedName>
    <submittedName>
        <fullName evidence="10">Type IV secretion system protein VirD4</fullName>
    </submittedName>
</protein>
<reference evidence="9 11" key="1">
    <citation type="submission" date="2016-02" db="EMBL/GenBank/DDBJ databases">
        <authorList>
            <person name="Wen L."/>
            <person name="He K."/>
            <person name="Yang H."/>
        </authorList>
    </citation>
    <scope>NUCLEOTIDE SEQUENCE [LARGE SCALE GENOMIC DNA]</scope>
    <source>
        <strain evidence="9">Trichococcus_R210</strain>
    </source>
</reference>
<evidence type="ECO:0000259" key="8">
    <source>
        <dbReference type="Pfam" id="PF12696"/>
    </source>
</evidence>
<evidence type="ECO:0000313" key="12">
    <source>
        <dbReference type="Proteomes" id="UP000199280"/>
    </source>
</evidence>
<evidence type="ECO:0000256" key="7">
    <source>
        <dbReference type="SAM" id="Phobius"/>
    </source>
</evidence>
<comment type="similarity">
    <text evidence="2">Belongs to the VirD4/TraG family.</text>
</comment>
<dbReference type="GO" id="GO:0005886">
    <property type="term" value="C:plasma membrane"/>
    <property type="evidence" value="ECO:0007669"/>
    <property type="project" value="UniProtKB-SubCell"/>
</dbReference>